<evidence type="ECO:0000313" key="3">
    <source>
        <dbReference type="Proteomes" id="UP001596333"/>
    </source>
</evidence>
<dbReference type="EMBL" id="JBHSXI010000016">
    <property type="protein sequence ID" value="MFC6890161.1"/>
    <property type="molecule type" value="Genomic_DNA"/>
</dbReference>
<dbReference type="AlphaFoldDB" id="A0ABD5ULK4"/>
<dbReference type="RefSeq" id="WP_379769755.1">
    <property type="nucleotide sequence ID" value="NZ_JBHSXI010000016.1"/>
</dbReference>
<organism evidence="2 3">
    <name type="scientific">Halorubrum trueperi</name>
    <dbReference type="NCBI Taxonomy" id="2004704"/>
    <lineage>
        <taxon>Archaea</taxon>
        <taxon>Methanobacteriati</taxon>
        <taxon>Methanobacteriota</taxon>
        <taxon>Stenosarchaea group</taxon>
        <taxon>Halobacteria</taxon>
        <taxon>Halobacteriales</taxon>
        <taxon>Haloferacaceae</taxon>
        <taxon>Halorubrum</taxon>
    </lineage>
</organism>
<sequence length="123" mass="12608">MATDAPDPSDGRASPDERGASDGRDAAPDGPEAEPAARGSLAGLAIPDDADDAEAAAIAAAVAAHLRDGELAAAAAVEDEDDGWDGKRWSFGDRINRLQSRSVRVPTDAPTDPWTAAGRTGRF</sequence>
<dbReference type="InterPro" id="IPR058335">
    <property type="entry name" value="PccX"/>
</dbReference>
<feature type="region of interest" description="Disordered" evidence="1">
    <location>
        <begin position="1"/>
        <end position="40"/>
    </location>
</feature>
<evidence type="ECO:0000256" key="1">
    <source>
        <dbReference type="SAM" id="MobiDB-lite"/>
    </source>
</evidence>
<keyword evidence="3" id="KW-1185">Reference proteome</keyword>
<evidence type="ECO:0008006" key="4">
    <source>
        <dbReference type="Google" id="ProtNLM"/>
    </source>
</evidence>
<feature type="region of interest" description="Disordered" evidence="1">
    <location>
        <begin position="102"/>
        <end position="123"/>
    </location>
</feature>
<evidence type="ECO:0000313" key="2">
    <source>
        <dbReference type="EMBL" id="MFC6890161.1"/>
    </source>
</evidence>
<feature type="compositionally biased region" description="Low complexity" evidence="1">
    <location>
        <begin position="28"/>
        <end position="39"/>
    </location>
</feature>
<dbReference type="Pfam" id="PF26062">
    <property type="entry name" value="DUF8022"/>
    <property type="match status" value="1"/>
</dbReference>
<reference evidence="2 3" key="1">
    <citation type="journal article" date="2019" name="Int. J. Syst. Evol. Microbiol.">
        <title>The Global Catalogue of Microorganisms (GCM) 10K type strain sequencing project: providing services to taxonomists for standard genome sequencing and annotation.</title>
        <authorList>
            <consortium name="The Broad Institute Genomics Platform"/>
            <consortium name="The Broad Institute Genome Sequencing Center for Infectious Disease"/>
            <person name="Wu L."/>
            <person name="Ma J."/>
        </authorList>
    </citation>
    <scope>NUCLEOTIDE SEQUENCE [LARGE SCALE GENOMIC DNA]</scope>
    <source>
        <strain evidence="2 3">Y73</strain>
    </source>
</reference>
<protein>
    <recommendedName>
        <fullName evidence="4">Acc operon protein</fullName>
    </recommendedName>
</protein>
<feature type="compositionally biased region" description="Basic and acidic residues" evidence="1">
    <location>
        <begin position="9"/>
        <end position="27"/>
    </location>
</feature>
<accession>A0ABD5ULK4</accession>
<gene>
    <name evidence="2" type="ORF">ACFQEY_14245</name>
</gene>
<proteinExistence type="predicted"/>
<comment type="caution">
    <text evidence="2">The sequence shown here is derived from an EMBL/GenBank/DDBJ whole genome shotgun (WGS) entry which is preliminary data.</text>
</comment>
<dbReference type="Proteomes" id="UP001596333">
    <property type="component" value="Unassembled WGS sequence"/>
</dbReference>
<name>A0ABD5ULK4_9EURY</name>